<evidence type="ECO:0000313" key="3">
    <source>
        <dbReference type="EMBL" id="UWZ51162.1"/>
    </source>
</evidence>
<name>A0A9Q9MIQ8_9ACTN</name>
<feature type="region of interest" description="Disordered" evidence="1">
    <location>
        <begin position="322"/>
        <end position="346"/>
    </location>
</feature>
<accession>A0A9Q9MIQ8</accession>
<evidence type="ECO:0000259" key="2">
    <source>
        <dbReference type="Pfam" id="PF01869"/>
    </source>
</evidence>
<dbReference type="PANTHER" id="PTHR43190:SF3">
    <property type="entry name" value="N-ACETYL-D-GLUCOSAMINE KINASE"/>
    <property type="match status" value="1"/>
</dbReference>
<dbReference type="OrthoDB" id="8701357at2"/>
<dbReference type="AlphaFoldDB" id="A0A9Q9MIQ8"/>
<dbReference type="Pfam" id="PF01869">
    <property type="entry name" value="BcrAD_BadFG"/>
    <property type="match status" value="1"/>
</dbReference>
<dbReference type="InterPro" id="IPR002731">
    <property type="entry name" value="ATPase_BadF"/>
</dbReference>
<reference evidence="3" key="1">
    <citation type="submission" date="2021-04" db="EMBL/GenBank/DDBJ databases">
        <title>Dactylosporangium aurantiacum NRRL B-8018 full assembly.</title>
        <authorList>
            <person name="Hartkoorn R.C."/>
            <person name="Beaudoing E."/>
            <person name="Hot D."/>
        </authorList>
    </citation>
    <scope>NUCLEOTIDE SEQUENCE</scope>
    <source>
        <strain evidence="3">NRRL B-8018</strain>
    </source>
</reference>
<gene>
    <name evidence="3" type="ORF">Daura_30905</name>
</gene>
<feature type="domain" description="ATPase BadF/BadG/BcrA/BcrD type" evidence="2">
    <location>
        <begin position="10"/>
        <end position="248"/>
    </location>
</feature>
<sequence>MNTPTGPVVLGVDVGGSGLRARISRLTGGSPRVLAAAARRQPMTVDGEHLARVLTDVIGDVTTGAGGPVPHAAAVGCTGAALLGQDLRTAVTRAVARASGAAQVVLCSDLLTGYLGAVGFTPGAVLAAGTGAVALGTDLHGRWRRVDGWGHLLGDAGGGSWIGREGMQAAYRAVDGRPGGSAPLLAALRAAHGEPSALVADLTTRADRAGVFAAFAPTVIDAAADDPVAADIVHRAAGHLAGTLLAALPPGTTPTGAVTGNLLRPDSPLTTAFTDTIRTRCPAMTLHEPAGTPLDGAITLAAAVLNGPLPAGLADAAALTTLRRPHPSQERDPCKRHPPSTADATD</sequence>
<dbReference type="SUPFAM" id="SSF53067">
    <property type="entry name" value="Actin-like ATPase domain"/>
    <property type="match status" value="2"/>
</dbReference>
<dbReference type="Gene3D" id="3.30.420.40">
    <property type="match status" value="2"/>
</dbReference>
<dbReference type="InterPro" id="IPR043129">
    <property type="entry name" value="ATPase_NBD"/>
</dbReference>
<proteinExistence type="predicted"/>
<evidence type="ECO:0000313" key="4">
    <source>
        <dbReference type="Proteomes" id="UP001058003"/>
    </source>
</evidence>
<dbReference type="InterPro" id="IPR052519">
    <property type="entry name" value="Euk-type_GlcNAc_Kinase"/>
</dbReference>
<dbReference type="EMBL" id="CP073767">
    <property type="protein sequence ID" value="UWZ51162.1"/>
    <property type="molecule type" value="Genomic_DNA"/>
</dbReference>
<protein>
    <recommendedName>
        <fullName evidence="2">ATPase BadF/BadG/BcrA/BcrD type domain-containing protein</fullName>
    </recommendedName>
</protein>
<keyword evidence="4" id="KW-1185">Reference proteome</keyword>
<dbReference type="PANTHER" id="PTHR43190">
    <property type="entry name" value="N-ACETYL-D-GLUCOSAMINE KINASE"/>
    <property type="match status" value="1"/>
</dbReference>
<evidence type="ECO:0000256" key="1">
    <source>
        <dbReference type="SAM" id="MobiDB-lite"/>
    </source>
</evidence>
<dbReference type="Proteomes" id="UP001058003">
    <property type="component" value="Chromosome"/>
</dbReference>
<dbReference type="RefSeq" id="WP_052387914.1">
    <property type="nucleotide sequence ID" value="NZ_CP073767.1"/>
</dbReference>
<organism evidence="3 4">
    <name type="scientific">Dactylosporangium aurantiacum</name>
    <dbReference type="NCBI Taxonomy" id="35754"/>
    <lineage>
        <taxon>Bacteria</taxon>
        <taxon>Bacillati</taxon>
        <taxon>Actinomycetota</taxon>
        <taxon>Actinomycetes</taxon>
        <taxon>Micromonosporales</taxon>
        <taxon>Micromonosporaceae</taxon>
        <taxon>Dactylosporangium</taxon>
    </lineage>
</organism>
<dbReference type="KEGG" id="daur:Daura_30905"/>